<evidence type="ECO:0000256" key="4">
    <source>
        <dbReference type="ARBA" id="ARBA00023163"/>
    </source>
</evidence>
<proteinExistence type="predicted"/>
<evidence type="ECO:0000259" key="5">
    <source>
        <dbReference type="PROSITE" id="PS50932"/>
    </source>
</evidence>
<keyword evidence="2" id="KW-0805">Transcription regulation</keyword>
<dbReference type="PROSITE" id="PS50932">
    <property type="entry name" value="HTH_LACI_2"/>
    <property type="match status" value="1"/>
</dbReference>
<accession>A0AA96LCE8</accession>
<dbReference type="KEGG" id="paun:MJA45_23560"/>
<dbReference type="Pfam" id="PF00356">
    <property type="entry name" value="LacI"/>
    <property type="match status" value="1"/>
</dbReference>
<dbReference type="Proteomes" id="UP001305702">
    <property type="component" value="Chromosome"/>
</dbReference>
<dbReference type="GO" id="GO:0003700">
    <property type="term" value="F:DNA-binding transcription factor activity"/>
    <property type="evidence" value="ECO:0007669"/>
    <property type="project" value="TreeGrafter"/>
</dbReference>
<dbReference type="SUPFAM" id="SSF47413">
    <property type="entry name" value="lambda repressor-like DNA-binding domains"/>
    <property type="match status" value="1"/>
</dbReference>
<dbReference type="GO" id="GO:0000976">
    <property type="term" value="F:transcription cis-regulatory region binding"/>
    <property type="evidence" value="ECO:0007669"/>
    <property type="project" value="TreeGrafter"/>
</dbReference>
<keyword evidence="1" id="KW-0678">Repressor</keyword>
<evidence type="ECO:0000256" key="3">
    <source>
        <dbReference type="ARBA" id="ARBA00023125"/>
    </source>
</evidence>
<dbReference type="InterPro" id="IPR000843">
    <property type="entry name" value="HTH_LacI"/>
</dbReference>
<dbReference type="InterPro" id="IPR046335">
    <property type="entry name" value="LacI/GalR-like_sensor"/>
</dbReference>
<dbReference type="CDD" id="cd06267">
    <property type="entry name" value="PBP1_LacI_sugar_binding-like"/>
    <property type="match status" value="1"/>
</dbReference>
<evidence type="ECO:0000256" key="1">
    <source>
        <dbReference type="ARBA" id="ARBA00022491"/>
    </source>
</evidence>
<dbReference type="InterPro" id="IPR028082">
    <property type="entry name" value="Peripla_BP_I"/>
</dbReference>
<dbReference type="Gene3D" id="1.10.260.40">
    <property type="entry name" value="lambda repressor-like DNA-binding domains"/>
    <property type="match status" value="1"/>
</dbReference>
<dbReference type="AlphaFoldDB" id="A0AA96LCE8"/>
<evidence type="ECO:0000313" key="7">
    <source>
        <dbReference type="Proteomes" id="UP001305702"/>
    </source>
</evidence>
<gene>
    <name evidence="6" type="ORF">MJA45_23560</name>
</gene>
<dbReference type="PANTHER" id="PTHR30146">
    <property type="entry name" value="LACI-RELATED TRANSCRIPTIONAL REPRESSOR"/>
    <property type="match status" value="1"/>
</dbReference>
<dbReference type="Gene3D" id="3.40.50.2300">
    <property type="match status" value="2"/>
</dbReference>
<keyword evidence="4" id="KW-0804">Transcription</keyword>
<dbReference type="SUPFAM" id="SSF53822">
    <property type="entry name" value="Periplasmic binding protein-like I"/>
    <property type="match status" value="1"/>
</dbReference>
<organism evidence="6 7">
    <name type="scientific">Paenibacillus aurantius</name>
    <dbReference type="NCBI Taxonomy" id="2918900"/>
    <lineage>
        <taxon>Bacteria</taxon>
        <taxon>Bacillati</taxon>
        <taxon>Bacillota</taxon>
        <taxon>Bacilli</taxon>
        <taxon>Bacillales</taxon>
        <taxon>Paenibacillaceae</taxon>
        <taxon>Paenibacillus</taxon>
    </lineage>
</organism>
<dbReference type="PANTHER" id="PTHR30146:SF148">
    <property type="entry name" value="HTH-TYPE TRANSCRIPTIONAL REPRESSOR PURR-RELATED"/>
    <property type="match status" value="1"/>
</dbReference>
<keyword evidence="7" id="KW-1185">Reference proteome</keyword>
<evidence type="ECO:0000256" key="2">
    <source>
        <dbReference type="ARBA" id="ARBA00023015"/>
    </source>
</evidence>
<keyword evidence="3 6" id="KW-0238">DNA-binding</keyword>
<dbReference type="SMART" id="SM00354">
    <property type="entry name" value="HTH_LACI"/>
    <property type="match status" value="1"/>
</dbReference>
<sequence length="358" mass="39493">MTRRKKVTLRMIADRLGVTVHTVSKALRGLPGMSESTRREISEAARELGYRTKAQAAGLSAEQIPWPGAGKPRRFALLMTGEAPFHHLQVEGLHQRLHELGHVLTTVVLPKPLQTESGLLEWMERSGLLFLDGLFLPPGLPEWMELALVRLPLPVVMINYPPDGSLADSVIWDVQHAVHLSLNQMYEEGHRRILFVGDTRTQRGFRLRWQAFLDACQRLGLPMSPDEHVTGPPGTGTDWLNSLTAKLADGGYTAVLCALNRDVTWAAVALERAGLTVPGHVSLIGTDHEAHPAYPGLTRPVLLVREAAERAAELMLRRIGSPLLPFEHVRLRGGAFFRGETLGPPPRESRQLAGGREG</sequence>
<reference evidence="6 7" key="1">
    <citation type="submission" date="2022-02" db="EMBL/GenBank/DDBJ databases">
        <title>Paenibacillus sp. MBLB1776 Whole Genome Shotgun Sequencing.</title>
        <authorList>
            <person name="Hwang C.Y."/>
            <person name="Cho E.-S."/>
            <person name="Seo M.-J."/>
        </authorList>
    </citation>
    <scope>NUCLEOTIDE SEQUENCE [LARGE SCALE GENOMIC DNA]</scope>
    <source>
        <strain evidence="6 7">MBLB1776</strain>
    </source>
</reference>
<dbReference type="RefSeq" id="WP_315604338.1">
    <property type="nucleotide sequence ID" value="NZ_CP130318.1"/>
</dbReference>
<name>A0AA96LCE8_9BACL</name>
<evidence type="ECO:0000313" key="6">
    <source>
        <dbReference type="EMBL" id="WNQ10564.1"/>
    </source>
</evidence>
<dbReference type="EMBL" id="CP130318">
    <property type="protein sequence ID" value="WNQ10564.1"/>
    <property type="molecule type" value="Genomic_DNA"/>
</dbReference>
<dbReference type="Pfam" id="PF13377">
    <property type="entry name" value="Peripla_BP_3"/>
    <property type="match status" value="1"/>
</dbReference>
<protein>
    <submittedName>
        <fullName evidence="6">LacI family DNA-binding transcriptional regulator</fullName>
    </submittedName>
</protein>
<dbReference type="InterPro" id="IPR010982">
    <property type="entry name" value="Lambda_DNA-bd_dom_sf"/>
</dbReference>
<feature type="domain" description="HTH lacI-type" evidence="5">
    <location>
        <begin position="7"/>
        <end position="61"/>
    </location>
</feature>
<dbReference type="CDD" id="cd01392">
    <property type="entry name" value="HTH_LacI"/>
    <property type="match status" value="1"/>
</dbReference>